<reference evidence="1" key="1">
    <citation type="submission" date="2016-10" db="EMBL/GenBank/DDBJ databases">
        <title>Sequence of Gallionella enrichment culture.</title>
        <authorList>
            <person name="Poehlein A."/>
            <person name="Muehling M."/>
            <person name="Daniel R."/>
        </authorList>
    </citation>
    <scope>NUCLEOTIDE SEQUENCE</scope>
</reference>
<dbReference type="EMBL" id="MLJW01002977">
    <property type="protein sequence ID" value="OIQ73167.1"/>
    <property type="molecule type" value="Genomic_DNA"/>
</dbReference>
<sequence>MKHLRLLKNARLMNTRQAGHEKYCNFRRASKKGNVMAKNWTADLIERFRAQKTRSDQQELIVILHEKPARTAVDEMELNVLLKAERAKERSKMAEAAAVKLLSTHKENERRERNHRLIQQGLLIDFSGLSGRGKGELLGGLLALSQAGSDQWASWKPAGDSMLARKEKDGGADKVVL</sequence>
<name>A0A1J5PZC3_9ZZZZ</name>
<dbReference type="AlphaFoldDB" id="A0A1J5PZC3"/>
<evidence type="ECO:0000313" key="1">
    <source>
        <dbReference type="EMBL" id="OIQ73167.1"/>
    </source>
</evidence>
<dbReference type="InterPro" id="IPR009444">
    <property type="entry name" value="Conjugal_tfr_TraD_a-type"/>
</dbReference>
<accession>A0A1J5PZC3</accession>
<proteinExistence type="predicted"/>
<protein>
    <submittedName>
        <fullName evidence="1">Conjugal transfer protein TraD</fullName>
    </submittedName>
</protein>
<gene>
    <name evidence="1" type="ORF">GALL_451980</name>
</gene>
<comment type="caution">
    <text evidence="1">The sequence shown here is derived from an EMBL/GenBank/DDBJ whole genome shotgun (WGS) entry which is preliminary data.</text>
</comment>
<dbReference type="Pfam" id="PF06412">
    <property type="entry name" value="TraD"/>
    <property type="match status" value="1"/>
</dbReference>
<organism evidence="1">
    <name type="scientific">mine drainage metagenome</name>
    <dbReference type="NCBI Taxonomy" id="410659"/>
    <lineage>
        <taxon>unclassified sequences</taxon>
        <taxon>metagenomes</taxon>
        <taxon>ecological metagenomes</taxon>
    </lineage>
</organism>